<name>A0A0A7GFP0_GEOAI</name>
<proteinExistence type="predicted"/>
<evidence type="ECO:0000313" key="1">
    <source>
        <dbReference type="EMBL" id="AIY90673.1"/>
    </source>
</evidence>
<accession>A0A0A7GFP0</accession>
<dbReference type="STRING" id="565033.GACE_1642"/>
<dbReference type="Proteomes" id="UP000030624">
    <property type="component" value="Chromosome"/>
</dbReference>
<evidence type="ECO:0008006" key="3">
    <source>
        <dbReference type="Google" id="ProtNLM"/>
    </source>
</evidence>
<sequence>MTRISKELRKERELSFYGAEDFIPLEEYTAEEALRAINYAKFVVDVVRKAYGVK</sequence>
<reference evidence="1 2" key="1">
    <citation type="journal article" date="2015" name="Appl. Environ. Microbiol.">
        <title>The Geoglobus acetivorans genome: Fe(III) reduction, acetate utilization, autotrophic growth, and degradation of aromatic compounds in a hyperthermophilic archaeon.</title>
        <authorList>
            <person name="Mardanov A.V."/>
            <person name="Slododkina G.B."/>
            <person name="Slobodkin A.I."/>
            <person name="Beletsky A.V."/>
            <person name="Gavrilov S.N."/>
            <person name="Kublanov I.V."/>
            <person name="Bonch-Osmolovskaya E.A."/>
            <person name="Skryabin K.G."/>
            <person name="Ravin N.V."/>
        </authorList>
    </citation>
    <scope>NUCLEOTIDE SEQUENCE [LARGE SCALE GENOMIC DNA]</scope>
    <source>
        <strain evidence="1 2">SBH6</strain>
    </source>
</reference>
<dbReference type="KEGG" id="gac:GACE_1642"/>
<dbReference type="EMBL" id="CP009552">
    <property type="protein sequence ID" value="AIY90673.1"/>
    <property type="molecule type" value="Genomic_DNA"/>
</dbReference>
<dbReference type="AlphaFoldDB" id="A0A0A7GFP0"/>
<gene>
    <name evidence="1" type="ORF">GACE_1642</name>
</gene>
<protein>
    <recommendedName>
        <fullName evidence="3">HEPN domain-containing protein</fullName>
    </recommendedName>
</protein>
<evidence type="ECO:0000313" key="2">
    <source>
        <dbReference type="Proteomes" id="UP000030624"/>
    </source>
</evidence>
<dbReference type="HOGENOM" id="CLU_3038899_0_0_2"/>
<organism evidence="1 2">
    <name type="scientific">Geoglobus acetivorans</name>
    <dbReference type="NCBI Taxonomy" id="565033"/>
    <lineage>
        <taxon>Archaea</taxon>
        <taxon>Methanobacteriati</taxon>
        <taxon>Methanobacteriota</taxon>
        <taxon>Archaeoglobi</taxon>
        <taxon>Archaeoglobales</taxon>
        <taxon>Archaeoglobaceae</taxon>
        <taxon>Geoglobus</taxon>
    </lineage>
</organism>